<name>A0A1F6DDI4_9BACT</name>
<dbReference type="EMBL" id="MFLD01000025">
    <property type="protein sequence ID" value="OGG59493.1"/>
    <property type="molecule type" value="Genomic_DNA"/>
</dbReference>
<comment type="caution">
    <text evidence="1">The sequence shown here is derived from an EMBL/GenBank/DDBJ whole genome shotgun (WGS) entry which is preliminary data.</text>
</comment>
<dbReference type="AlphaFoldDB" id="A0A1F6DDI4"/>
<protein>
    <submittedName>
        <fullName evidence="1">Uncharacterized protein</fullName>
    </submittedName>
</protein>
<evidence type="ECO:0000313" key="2">
    <source>
        <dbReference type="Proteomes" id="UP000178042"/>
    </source>
</evidence>
<sequence length="286" mass="31989">MGWESDDAKKKQGPDMRKLRKVLKMSQQEDVTPLQAISHKDLVAKYSLFKNSVGFQKGTIYHPCGATDVSPSEAFPDSRVIYADINDKSMLALRDTGYEAHIVDALTFNPGPVDVLILLNPAIQPDVPASFVKEGGYILSNDYVHHRTATMLRGLDCELIAIIHNTEKGLVFDRDHPEEYWQEIETDEEFKKAPLCIGVVTYDFAKKIVGMIIGEQENILKGYMYIIDKIQNQKLAGVSDVEDSISEINLTYKGKLLVLPTGIPRKKATGDDIFVFQKKPLQATGN</sequence>
<accession>A0A1F6DDI4</accession>
<organism evidence="1 2">
    <name type="scientific">Candidatus Kaiserbacteria bacterium RIFCSPHIGHO2_02_FULL_49_16</name>
    <dbReference type="NCBI Taxonomy" id="1798490"/>
    <lineage>
        <taxon>Bacteria</taxon>
        <taxon>Candidatus Kaiseribacteriota</taxon>
    </lineage>
</organism>
<dbReference type="Proteomes" id="UP000178042">
    <property type="component" value="Unassembled WGS sequence"/>
</dbReference>
<proteinExistence type="predicted"/>
<evidence type="ECO:0000313" key="1">
    <source>
        <dbReference type="EMBL" id="OGG59493.1"/>
    </source>
</evidence>
<gene>
    <name evidence="1" type="ORF">A3C86_04210</name>
</gene>
<reference evidence="1 2" key="1">
    <citation type="journal article" date="2016" name="Nat. Commun.">
        <title>Thousands of microbial genomes shed light on interconnected biogeochemical processes in an aquifer system.</title>
        <authorList>
            <person name="Anantharaman K."/>
            <person name="Brown C.T."/>
            <person name="Hug L.A."/>
            <person name="Sharon I."/>
            <person name="Castelle C.J."/>
            <person name="Probst A.J."/>
            <person name="Thomas B.C."/>
            <person name="Singh A."/>
            <person name="Wilkins M.J."/>
            <person name="Karaoz U."/>
            <person name="Brodie E.L."/>
            <person name="Williams K.H."/>
            <person name="Hubbard S.S."/>
            <person name="Banfield J.F."/>
        </authorList>
    </citation>
    <scope>NUCLEOTIDE SEQUENCE [LARGE SCALE GENOMIC DNA]</scope>
</reference>